<keyword evidence="3" id="KW-1185">Reference proteome</keyword>
<feature type="chain" id="PRO_5043516663" evidence="1">
    <location>
        <begin position="21"/>
        <end position="114"/>
    </location>
</feature>
<name>A0AAV1M3R1_9NEOP</name>
<gene>
    <name evidence="2" type="ORF">PARMNEM_LOCUS19806</name>
</gene>
<evidence type="ECO:0000313" key="2">
    <source>
        <dbReference type="EMBL" id="CAK1601132.1"/>
    </source>
</evidence>
<reference evidence="2 3" key="1">
    <citation type="submission" date="2023-11" db="EMBL/GenBank/DDBJ databases">
        <authorList>
            <person name="Hedman E."/>
            <person name="Englund M."/>
            <person name="Stromberg M."/>
            <person name="Nyberg Akerstrom W."/>
            <person name="Nylinder S."/>
            <person name="Jareborg N."/>
            <person name="Kallberg Y."/>
            <person name="Kronander E."/>
        </authorList>
    </citation>
    <scope>NUCLEOTIDE SEQUENCE [LARGE SCALE GENOMIC DNA]</scope>
</reference>
<evidence type="ECO:0000313" key="3">
    <source>
        <dbReference type="Proteomes" id="UP001314205"/>
    </source>
</evidence>
<keyword evidence="1" id="KW-0732">Signal</keyword>
<proteinExistence type="predicted"/>
<accession>A0AAV1M3R1</accession>
<evidence type="ECO:0000256" key="1">
    <source>
        <dbReference type="SAM" id="SignalP"/>
    </source>
</evidence>
<feature type="signal peptide" evidence="1">
    <location>
        <begin position="1"/>
        <end position="20"/>
    </location>
</feature>
<organism evidence="2 3">
    <name type="scientific">Parnassius mnemosyne</name>
    <name type="common">clouded apollo</name>
    <dbReference type="NCBI Taxonomy" id="213953"/>
    <lineage>
        <taxon>Eukaryota</taxon>
        <taxon>Metazoa</taxon>
        <taxon>Ecdysozoa</taxon>
        <taxon>Arthropoda</taxon>
        <taxon>Hexapoda</taxon>
        <taxon>Insecta</taxon>
        <taxon>Pterygota</taxon>
        <taxon>Neoptera</taxon>
        <taxon>Endopterygota</taxon>
        <taxon>Lepidoptera</taxon>
        <taxon>Glossata</taxon>
        <taxon>Ditrysia</taxon>
        <taxon>Papilionoidea</taxon>
        <taxon>Papilionidae</taxon>
        <taxon>Parnassiinae</taxon>
        <taxon>Parnassini</taxon>
        <taxon>Parnassius</taxon>
        <taxon>Driopa</taxon>
    </lineage>
</organism>
<dbReference type="Proteomes" id="UP001314205">
    <property type="component" value="Unassembled WGS sequence"/>
</dbReference>
<dbReference type="AlphaFoldDB" id="A0AAV1M3R1"/>
<dbReference type="EMBL" id="CAVLGL010000126">
    <property type="protein sequence ID" value="CAK1601132.1"/>
    <property type="molecule type" value="Genomic_DNA"/>
</dbReference>
<comment type="caution">
    <text evidence="2">The sequence shown here is derived from an EMBL/GenBank/DDBJ whole genome shotgun (WGS) entry which is preliminary data.</text>
</comment>
<protein>
    <submittedName>
        <fullName evidence="2">Uncharacterized protein</fullName>
    </submittedName>
</protein>
<sequence>MLFKCLYLLAVVVAIIEIDGRRVIQSPDGAGWQRGSGFDSGSAISNARSLGTFSTLRQSAGWVDPFASNAGNFRSNGKWQTSARLDDFTSGWDNSNYGSSLAFHTSNEEYSSGW</sequence>